<evidence type="ECO:0000313" key="2">
    <source>
        <dbReference type="EMBL" id="WVY95438.1"/>
    </source>
</evidence>
<organism evidence="2 3">
    <name type="scientific">Vigna mungo</name>
    <name type="common">Black gram</name>
    <name type="synonym">Phaseolus mungo</name>
    <dbReference type="NCBI Taxonomy" id="3915"/>
    <lineage>
        <taxon>Eukaryota</taxon>
        <taxon>Viridiplantae</taxon>
        <taxon>Streptophyta</taxon>
        <taxon>Embryophyta</taxon>
        <taxon>Tracheophyta</taxon>
        <taxon>Spermatophyta</taxon>
        <taxon>Magnoliopsida</taxon>
        <taxon>eudicotyledons</taxon>
        <taxon>Gunneridae</taxon>
        <taxon>Pentapetalae</taxon>
        <taxon>rosids</taxon>
        <taxon>fabids</taxon>
        <taxon>Fabales</taxon>
        <taxon>Fabaceae</taxon>
        <taxon>Papilionoideae</taxon>
        <taxon>50 kb inversion clade</taxon>
        <taxon>NPAAA clade</taxon>
        <taxon>indigoferoid/millettioid clade</taxon>
        <taxon>Phaseoleae</taxon>
        <taxon>Vigna</taxon>
    </lineage>
</organism>
<keyword evidence="3" id="KW-1185">Reference proteome</keyword>
<reference evidence="2 3" key="1">
    <citation type="journal article" date="2023" name="Life. Sci Alliance">
        <title>Evolutionary insights into 3D genome organization and epigenetic landscape of Vigna mungo.</title>
        <authorList>
            <person name="Junaid A."/>
            <person name="Singh B."/>
            <person name="Bhatia S."/>
        </authorList>
    </citation>
    <scope>NUCLEOTIDE SEQUENCE [LARGE SCALE GENOMIC DNA]</scope>
    <source>
        <strain evidence="2">Urdbean</strain>
    </source>
</reference>
<dbReference type="Proteomes" id="UP001374535">
    <property type="component" value="Chromosome 10"/>
</dbReference>
<proteinExistence type="predicted"/>
<feature type="non-terminal residue" evidence="2">
    <location>
        <position position="106"/>
    </location>
</feature>
<dbReference type="EMBL" id="CP144691">
    <property type="protein sequence ID" value="WVY95438.1"/>
    <property type="molecule type" value="Genomic_DNA"/>
</dbReference>
<accession>A0AAQ3MQZ9</accession>
<dbReference type="AlphaFoldDB" id="A0AAQ3MQZ9"/>
<name>A0AAQ3MQZ9_VIGMU</name>
<feature type="compositionally biased region" description="Polar residues" evidence="1">
    <location>
        <begin position="27"/>
        <end position="41"/>
    </location>
</feature>
<feature type="region of interest" description="Disordered" evidence="1">
    <location>
        <begin position="16"/>
        <end position="41"/>
    </location>
</feature>
<evidence type="ECO:0000256" key="1">
    <source>
        <dbReference type="SAM" id="MobiDB-lite"/>
    </source>
</evidence>
<sequence length="106" mass="12006">LTLDLSKFSCSTGRQKKSASARIGQPSRKQSADLQLSLKINTKTDTNKRRESINYTRNIHLNHHSSSIVNALTSLFCSVQLPLQSHHILELQLSLRKPLLHLHKQV</sequence>
<protein>
    <submittedName>
        <fullName evidence="2">Uncharacterized protein</fullName>
    </submittedName>
</protein>
<gene>
    <name evidence="2" type="ORF">V8G54_034526</name>
</gene>
<evidence type="ECO:0000313" key="3">
    <source>
        <dbReference type="Proteomes" id="UP001374535"/>
    </source>
</evidence>